<dbReference type="OrthoDB" id="9804310at2"/>
<dbReference type="PROSITE" id="PS51278">
    <property type="entry name" value="GATASE_TYPE_2"/>
    <property type="match status" value="1"/>
</dbReference>
<dbReference type="InterPro" id="IPR052373">
    <property type="entry name" value="Gamma-glu_amide_hydrolase"/>
</dbReference>
<evidence type="ECO:0000313" key="3">
    <source>
        <dbReference type="EMBL" id="KTD77951.1"/>
    </source>
</evidence>
<dbReference type="Gene3D" id="3.60.20.10">
    <property type="entry name" value="Glutamine Phosphoribosylpyrophosphate, subunit 1, domain 1"/>
    <property type="match status" value="1"/>
</dbReference>
<keyword evidence="3" id="KW-0808">Transferase</keyword>
<evidence type="ECO:0000313" key="4">
    <source>
        <dbReference type="Proteomes" id="UP000054662"/>
    </source>
</evidence>
<dbReference type="PATRIC" id="fig|45076.6.peg.1995"/>
<evidence type="ECO:0000256" key="1">
    <source>
        <dbReference type="ARBA" id="ARBA00022962"/>
    </source>
</evidence>
<organism evidence="3 4">
    <name type="scientific">Legionella worsleiensis</name>
    <dbReference type="NCBI Taxonomy" id="45076"/>
    <lineage>
        <taxon>Bacteria</taxon>
        <taxon>Pseudomonadati</taxon>
        <taxon>Pseudomonadota</taxon>
        <taxon>Gammaproteobacteria</taxon>
        <taxon>Legionellales</taxon>
        <taxon>Legionellaceae</taxon>
        <taxon>Legionella</taxon>
    </lineage>
</organism>
<name>A0A0W1A9D1_9GAMM</name>
<reference evidence="3 4" key="1">
    <citation type="submission" date="2015-11" db="EMBL/GenBank/DDBJ databases">
        <title>Genomic analysis of 38 Legionella species identifies large and diverse effector repertoires.</title>
        <authorList>
            <person name="Burstein D."/>
            <person name="Amaro F."/>
            <person name="Zusman T."/>
            <person name="Lifshitz Z."/>
            <person name="Cohen O."/>
            <person name="Gilbert J.A."/>
            <person name="Pupko T."/>
            <person name="Shuman H.A."/>
            <person name="Segal G."/>
        </authorList>
    </citation>
    <scope>NUCLEOTIDE SEQUENCE [LARGE SCALE GENOMIC DNA]</scope>
    <source>
        <strain evidence="3 4">ATCC 49508</strain>
    </source>
</reference>
<dbReference type="CDD" id="cd01908">
    <property type="entry name" value="YafJ"/>
    <property type="match status" value="1"/>
</dbReference>
<dbReference type="AlphaFoldDB" id="A0A0W1A9D1"/>
<dbReference type="SUPFAM" id="SSF56235">
    <property type="entry name" value="N-terminal nucleophile aminohydrolases (Ntn hydrolases)"/>
    <property type="match status" value="1"/>
</dbReference>
<sequence length="283" mass="32092">MCRLVAYLGRPTLLKNVLVTPKNSIIMQSLHARETDLRTNGDGFGVGWYAPEISSDPALFTSVFPAWNDRNLLSLTSKIQSPCFFAHVRSASAGGVTNFNCHPFVHGDWMLMHNGEIHDFVQVKRHIRHLLDDDIYHWIKGETDSEHLFGLFLQLAKGRDLSQFMVVADVLQQTIFKIEEVIAEYGKPGTSYYNVCLTDGKRIIATRYTSNNKKKPLTLHYLAGYMLATNGLWVKEEGKPAYVVVSSEKLNDIAEGWENVPEQHMLLIDENRNIQLRPFKAVG</sequence>
<dbReference type="InterPro" id="IPR029055">
    <property type="entry name" value="Ntn_hydrolases_N"/>
</dbReference>
<dbReference type="RefSeq" id="WP_058493615.1">
    <property type="nucleotide sequence ID" value="NZ_CBCRUR010000015.1"/>
</dbReference>
<dbReference type="InterPro" id="IPR026869">
    <property type="entry name" value="EgtC-like"/>
</dbReference>
<dbReference type="STRING" id="45076.Lwor_1833"/>
<dbReference type="Pfam" id="PF13230">
    <property type="entry name" value="GATase_4"/>
    <property type="match status" value="1"/>
</dbReference>
<keyword evidence="1 3" id="KW-0315">Glutamine amidotransferase</keyword>
<keyword evidence="4" id="KW-1185">Reference proteome</keyword>
<dbReference type="GO" id="GO:0016740">
    <property type="term" value="F:transferase activity"/>
    <property type="evidence" value="ECO:0007669"/>
    <property type="project" value="UniProtKB-KW"/>
</dbReference>
<dbReference type="Proteomes" id="UP000054662">
    <property type="component" value="Unassembled WGS sequence"/>
</dbReference>
<comment type="caution">
    <text evidence="3">The sequence shown here is derived from an EMBL/GenBank/DDBJ whole genome shotgun (WGS) entry which is preliminary data.</text>
</comment>
<dbReference type="PANTHER" id="PTHR43187:SF1">
    <property type="entry name" value="GLUTAMINE AMIDOTRANSFERASE DUG3-RELATED"/>
    <property type="match status" value="1"/>
</dbReference>
<dbReference type="EMBL" id="LNZC01000022">
    <property type="protein sequence ID" value="KTD77951.1"/>
    <property type="molecule type" value="Genomic_DNA"/>
</dbReference>
<accession>A0A0W1A9D1</accession>
<dbReference type="PANTHER" id="PTHR43187">
    <property type="entry name" value="GLUTAMINE AMIDOTRANSFERASE DUG3-RELATED"/>
    <property type="match status" value="1"/>
</dbReference>
<feature type="domain" description="Glutamine amidotransferase type-2" evidence="2">
    <location>
        <begin position="2"/>
        <end position="271"/>
    </location>
</feature>
<evidence type="ECO:0000259" key="2">
    <source>
        <dbReference type="PROSITE" id="PS51278"/>
    </source>
</evidence>
<dbReference type="InterPro" id="IPR017932">
    <property type="entry name" value="GATase_2_dom"/>
</dbReference>
<protein>
    <submittedName>
        <fullName evidence="3">Glutamine amidotransferase</fullName>
    </submittedName>
</protein>
<gene>
    <name evidence="3" type="ORF">Lwor_1833</name>
</gene>
<proteinExistence type="predicted"/>